<dbReference type="SUPFAM" id="SSF109854">
    <property type="entry name" value="DinB/YfiT-like putative metalloenzymes"/>
    <property type="match status" value="1"/>
</dbReference>
<dbReference type="STRING" id="1178515.SY83_10405"/>
<dbReference type="Proteomes" id="UP000076927">
    <property type="component" value="Chromosome"/>
</dbReference>
<dbReference type="RefSeq" id="WP_068606234.1">
    <property type="nucleotide sequence ID" value="NZ_CP011388.1"/>
</dbReference>
<protein>
    <recommendedName>
        <fullName evidence="1">DinB-like domain-containing protein</fullName>
    </recommendedName>
</protein>
<dbReference type="InterPro" id="IPR034660">
    <property type="entry name" value="DinB/YfiT-like"/>
</dbReference>
<dbReference type="Pfam" id="PF12867">
    <property type="entry name" value="DinB_2"/>
    <property type="match status" value="1"/>
</dbReference>
<feature type="domain" description="DinB-like" evidence="1">
    <location>
        <begin position="26"/>
        <end position="148"/>
    </location>
</feature>
<organism evidence="2 3">
    <name type="scientific">Paenibacillus swuensis</name>
    <dbReference type="NCBI Taxonomy" id="1178515"/>
    <lineage>
        <taxon>Bacteria</taxon>
        <taxon>Bacillati</taxon>
        <taxon>Bacillota</taxon>
        <taxon>Bacilli</taxon>
        <taxon>Bacillales</taxon>
        <taxon>Paenibacillaceae</taxon>
        <taxon>Paenibacillus</taxon>
    </lineage>
</organism>
<evidence type="ECO:0000259" key="1">
    <source>
        <dbReference type="Pfam" id="PF12867"/>
    </source>
</evidence>
<dbReference type="InterPro" id="IPR024775">
    <property type="entry name" value="DinB-like"/>
</dbReference>
<keyword evidence="3" id="KW-1185">Reference proteome</keyword>
<evidence type="ECO:0000313" key="3">
    <source>
        <dbReference type="Proteomes" id="UP000076927"/>
    </source>
</evidence>
<evidence type="ECO:0000313" key="2">
    <source>
        <dbReference type="EMBL" id="ANE46613.1"/>
    </source>
</evidence>
<sequence>MSRTIMDILQRQREAIWERESWCVPLAKALQDVTSAQAAWQPEGGGNSIWQTLNHMNFYNERIHSRLAGNLPPEMDTNTATFGEAGDPADEAGWKAAVDQAYTLAEQLKVELSQLTDSDLERPFTKESNIGQEIPMWLIHDSFHTGQIVLLRKQQGIWPETREEFG</sequence>
<proteinExistence type="predicted"/>
<name>A0A172TIJ4_9BACL</name>
<dbReference type="OrthoDB" id="9798830at2"/>
<accession>A0A172TIJ4</accession>
<gene>
    <name evidence="2" type="ORF">SY83_10405</name>
</gene>
<dbReference type="AlphaFoldDB" id="A0A172TIJ4"/>
<dbReference type="Gene3D" id="1.20.120.450">
    <property type="entry name" value="dinb family like domain"/>
    <property type="match status" value="1"/>
</dbReference>
<dbReference type="PATRIC" id="fig|1178515.4.peg.2086"/>
<dbReference type="KEGG" id="pswu:SY83_10405"/>
<reference evidence="2 3" key="1">
    <citation type="submission" date="2015-01" db="EMBL/GenBank/DDBJ databases">
        <title>Paenibacillus swuensis/DY6/whole genome sequencing.</title>
        <authorList>
            <person name="Kim M.K."/>
            <person name="Srinivasan S."/>
            <person name="Lee J.-J."/>
        </authorList>
    </citation>
    <scope>NUCLEOTIDE SEQUENCE [LARGE SCALE GENOMIC DNA]</scope>
    <source>
        <strain evidence="2 3">DY6</strain>
    </source>
</reference>
<dbReference type="EMBL" id="CP011388">
    <property type="protein sequence ID" value="ANE46613.1"/>
    <property type="molecule type" value="Genomic_DNA"/>
</dbReference>